<dbReference type="InterPro" id="IPR012767">
    <property type="entry name" value="Trehalose_TreY"/>
</dbReference>
<dbReference type="InterPro" id="IPR017853">
    <property type="entry name" value="GH"/>
</dbReference>
<dbReference type="CDD" id="cd11336">
    <property type="entry name" value="AmyAc_MTSase"/>
    <property type="match status" value="1"/>
</dbReference>
<accession>A0A7Z0EJC2</accession>
<dbReference type="InterPro" id="IPR006047">
    <property type="entry name" value="GH13_cat_dom"/>
</dbReference>
<gene>
    <name evidence="2" type="ORF">HNR10_000156</name>
</gene>
<dbReference type="Gene3D" id="1.10.150.200">
    <property type="entry name" value="Maltooligosyl trehalose synthase, domain 3"/>
    <property type="match status" value="1"/>
</dbReference>
<sequence>MKSTDDTSADTAPTSTYRLQLGPRFTLDDATDQLDYLQRLGVGAVYLSPVLTAAPGSSHGYDVVDPTRVAPVLGGGTARAALADKAHGLGLGVVADIVPNHVSVAQPAANPWWWDVLEHGRASVFARCFDIDFDRGPILVPVLADDGDGGRAALDDLAVTDGCLVYHDKRYPLAPGTHEPGAPVHRAHERQHYRLVSWRRGDSELTYRRFFDVNELAAVRVEDPGVFDATHAEILRWAELGRLDGLRVDHVDGLTDPGGYLRRLAECFPGWIVVEKILAPDEDLPQSWPVAGTTGYDALREICGVFTDPGGEPALTGLAREQGVETDPGTADDRARRQAATELLRAEVRRIAALLPAQPPATTPRPSAMAARQREEAVAELLCAFDVYRSYLPEQGDAWTRAVRRAIDRRPDLAFDLEVIDRRVRDDPRGEAARRIQQTSGMVVAMGTENTAFYRATRFVALNEVGGDLGRFAVEPAELHTAAARRAAARPHTMTTLSTHDTKRSEDVRARLAALSEVAEDFADAVRRWTGRRPLPEPALNLLGWQTLVGAWPIGTDRLAEYLLKAAREARLGTSWTNPDTGFEEHVRDWPGQVMADTDLRAEVAALAESLQGPGWSNALGQKAVQLLGPGVPDVYQGTELWDLSLVDPDNRRPVDWAARTALLERIESGWRPPVDATGAAKLHLVRTCLRVRRELEPGGYLPLTATGPAARHALTFARTSRGAARPDLAVVATRLPIALSGAGGWGGTSLALPSGPGVWTDRLTGRALAPATADGLTLAGLADLLDRYPVAVLVRE</sequence>
<organism evidence="2 3">
    <name type="scientific">Nocardiopsis aegyptia</name>
    <dbReference type="NCBI Taxonomy" id="220378"/>
    <lineage>
        <taxon>Bacteria</taxon>
        <taxon>Bacillati</taxon>
        <taxon>Actinomycetota</taxon>
        <taxon>Actinomycetes</taxon>
        <taxon>Streptosporangiales</taxon>
        <taxon>Nocardiopsidaceae</taxon>
        <taxon>Nocardiopsis</taxon>
    </lineage>
</organism>
<comment type="caution">
    <text evidence="2">The sequence shown here is derived from an EMBL/GenBank/DDBJ whole genome shotgun (WGS) entry which is preliminary data.</text>
</comment>
<keyword evidence="2" id="KW-0413">Isomerase</keyword>
<dbReference type="GO" id="GO:0005992">
    <property type="term" value="P:trehalose biosynthetic process"/>
    <property type="evidence" value="ECO:0007669"/>
    <property type="project" value="TreeGrafter"/>
</dbReference>
<dbReference type="Pfam" id="PF00128">
    <property type="entry name" value="Alpha-amylase"/>
    <property type="match status" value="1"/>
</dbReference>
<dbReference type="AlphaFoldDB" id="A0A7Z0EJC2"/>
<dbReference type="EC" id="5.4.99.15" evidence="2"/>
<dbReference type="Gene3D" id="3.30.1590.10">
    <property type="entry name" value="Maltooligosyl trehalose synthase, domain 2"/>
    <property type="match status" value="1"/>
</dbReference>
<dbReference type="InterPro" id="IPR013797">
    <property type="entry name" value="Maltooligo_trehalose_synth_4"/>
</dbReference>
<dbReference type="SUPFAM" id="SSF51445">
    <property type="entry name" value="(Trans)glycosidases"/>
    <property type="match status" value="1"/>
</dbReference>
<keyword evidence="3" id="KW-1185">Reference proteome</keyword>
<evidence type="ECO:0000259" key="1">
    <source>
        <dbReference type="SMART" id="SM00642"/>
    </source>
</evidence>
<dbReference type="Gene3D" id="1.10.10.470">
    <property type="entry name" value="Maltooligosyl trehalose synthase, domain 4"/>
    <property type="match status" value="1"/>
</dbReference>
<dbReference type="PANTHER" id="PTHR10357:SF216">
    <property type="entry name" value="MALTOOLIGOSYL TREHALOSE SYNTHASE-RELATED"/>
    <property type="match status" value="1"/>
</dbReference>
<dbReference type="GO" id="GO:0030980">
    <property type="term" value="P:alpha-glucan catabolic process"/>
    <property type="evidence" value="ECO:0007669"/>
    <property type="project" value="TreeGrafter"/>
</dbReference>
<dbReference type="PANTHER" id="PTHR10357">
    <property type="entry name" value="ALPHA-AMYLASE FAMILY MEMBER"/>
    <property type="match status" value="1"/>
</dbReference>
<dbReference type="Proteomes" id="UP000572051">
    <property type="component" value="Unassembled WGS sequence"/>
</dbReference>
<dbReference type="SMART" id="SM00642">
    <property type="entry name" value="Aamy"/>
    <property type="match status" value="1"/>
</dbReference>
<dbReference type="Gene3D" id="3.20.20.80">
    <property type="entry name" value="Glycosidases"/>
    <property type="match status" value="1"/>
</dbReference>
<reference evidence="2 3" key="1">
    <citation type="submission" date="2020-07" db="EMBL/GenBank/DDBJ databases">
        <title>Sequencing the genomes of 1000 actinobacteria strains.</title>
        <authorList>
            <person name="Klenk H.-P."/>
        </authorList>
    </citation>
    <scope>NUCLEOTIDE SEQUENCE [LARGE SCALE GENOMIC DNA]</scope>
    <source>
        <strain evidence="2 3">DSM 44442</strain>
    </source>
</reference>
<dbReference type="EMBL" id="JACCFS010000001">
    <property type="protein sequence ID" value="NYJ32275.1"/>
    <property type="molecule type" value="Genomic_DNA"/>
</dbReference>
<evidence type="ECO:0000313" key="2">
    <source>
        <dbReference type="EMBL" id="NYJ32275.1"/>
    </source>
</evidence>
<feature type="domain" description="Glycosyl hydrolase family 13 catalytic" evidence="1">
    <location>
        <begin position="13"/>
        <end position="672"/>
    </location>
</feature>
<dbReference type="GO" id="GO:0047470">
    <property type="term" value="F:(1,4)-alpha-D-glucan 1-alpha-D-glucosylmutase activity"/>
    <property type="evidence" value="ECO:0007669"/>
    <property type="project" value="UniProtKB-EC"/>
</dbReference>
<proteinExistence type="predicted"/>
<name>A0A7Z0EJC2_9ACTN</name>
<evidence type="ECO:0000313" key="3">
    <source>
        <dbReference type="Proteomes" id="UP000572051"/>
    </source>
</evidence>
<dbReference type="NCBIfam" id="TIGR02401">
    <property type="entry name" value="trehalose_TreY"/>
    <property type="match status" value="1"/>
</dbReference>
<protein>
    <submittedName>
        <fullName evidence="2">(1-&gt;4)-alpha-D-glucan 1-alpha-D-glucosylmutase</fullName>
        <ecNumber evidence="2">5.4.99.15</ecNumber>
    </submittedName>
</protein>